<evidence type="ECO:0000313" key="10">
    <source>
        <dbReference type="Proteomes" id="UP000000239"/>
    </source>
</evidence>
<feature type="region of interest" description="Disordered" evidence="8">
    <location>
        <begin position="1"/>
        <end position="20"/>
    </location>
</feature>
<sequence length="520" mass="57008">MAGRRRALRAAASATPNRQGWRRDIASQRISQAEGKTIIEDLSQHAERWTLRKLAIVVCLAPTLAKGQEADWWNAVDHEANGRGASKAAPRISTTLPAEPWSPSTTSTNRPAGSGSRTRSASLSGPLSLEGAVRRGLAINPAVRAAIADADAAGTEVDIAEWGYFPTVDLSAGPEEFPFSEFGYDASARQMLYDWGRVDSQVASASASAREARRALGVAEEEAALDIAEAYLDILAARRRLELTQDYVDELEALRSLTQDRGSNGYTDSSEQGRVALDLAQARGELATERGSLNDARQQFRVLVGVSPDALDAPDPATLTDRLDDARLEQWIVAAPAYRQAVATAEQAQAELDETQASLKPQLNIEGSLERRQIGGELQNDSVIGLRLRMDTLQGLANFQRPDAARQRLEAARYRVDDQRRKIRRSVLTLIENAEVYRQRQQALSDQVEEAQSVGDLYDDQFSVGLRDVNDLLTIRQEAFSARRQLIDLESQQKRIQYRAASQLGLINPLITGRLGGDAP</sequence>
<comment type="subcellular location">
    <subcellularLocation>
        <location evidence="1">Cell outer membrane</location>
    </subcellularLocation>
</comment>
<evidence type="ECO:0000256" key="4">
    <source>
        <dbReference type="ARBA" id="ARBA00022452"/>
    </source>
</evidence>
<keyword evidence="6" id="KW-0472">Membrane</keyword>
<protein>
    <submittedName>
        <fullName evidence="9">Outer membrane efflux protein</fullName>
    </submittedName>
</protein>
<comment type="similarity">
    <text evidence="2">Belongs to the outer membrane factor (OMF) (TC 1.B.17) family.</text>
</comment>
<feature type="region of interest" description="Disordered" evidence="8">
    <location>
        <begin position="83"/>
        <end position="125"/>
    </location>
</feature>
<dbReference type="InterPro" id="IPR003423">
    <property type="entry name" value="OMP_efflux"/>
</dbReference>
<dbReference type="STRING" id="290398.Csal_0054"/>
<dbReference type="InterPro" id="IPR051906">
    <property type="entry name" value="TolC-like"/>
</dbReference>
<organism evidence="9 10">
    <name type="scientific">Chromohalobacter israelensis (strain ATCC BAA-138 / DSM 3043 / CIP 106854 / NCIMB 13768 / 1H11)</name>
    <name type="common">Chromohalobacter salexigens</name>
    <dbReference type="NCBI Taxonomy" id="290398"/>
    <lineage>
        <taxon>Bacteria</taxon>
        <taxon>Pseudomonadati</taxon>
        <taxon>Pseudomonadota</taxon>
        <taxon>Gammaproteobacteria</taxon>
        <taxon>Oceanospirillales</taxon>
        <taxon>Halomonadaceae</taxon>
        <taxon>Chromohalobacter</taxon>
    </lineage>
</organism>
<feature type="compositionally biased region" description="Polar residues" evidence="8">
    <location>
        <begin position="92"/>
        <end position="125"/>
    </location>
</feature>
<dbReference type="PANTHER" id="PTHR30026">
    <property type="entry name" value="OUTER MEMBRANE PROTEIN TOLC"/>
    <property type="match status" value="1"/>
</dbReference>
<evidence type="ECO:0000256" key="6">
    <source>
        <dbReference type="ARBA" id="ARBA00023136"/>
    </source>
</evidence>
<keyword evidence="3" id="KW-0813">Transport</keyword>
<evidence type="ECO:0000256" key="7">
    <source>
        <dbReference type="ARBA" id="ARBA00023237"/>
    </source>
</evidence>
<gene>
    <name evidence="9" type="ordered locus">Csal_0054</name>
</gene>
<dbReference type="Gene3D" id="1.20.1600.10">
    <property type="entry name" value="Outer membrane efflux proteins (OEP)"/>
    <property type="match status" value="1"/>
</dbReference>
<dbReference type="GO" id="GO:1990281">
    <property type="term" value="C:efflux pump complex"/>
    <property type="evidence" value="ECO:0007669"/>
    <property type="project" value="TreeGrafter"/>
</dbReference>
<evidence type="ECO:0000313" key="9">
    <source>
        <dbReference type="EMBL" id="ABE57418.1"/>
    </source>
</evidence>
<dbReference type="SUPFAM" id="SSF56954">
    <property type="entry name" value="Outer membrane efflux proteins (OEP)"/>
    <property type="match status" value="1"/>
</dbReference>
<dbReference type="OrthoDB" id="9814637at2"/>
<accession>Q1R1J0</accession>
<keyword evidence="10" id="KW-1185">Reference proteome</keyword>
<evidence type="ECO:0000256" key="3">
    <source>
        <dbReference type="ARBA" id="ARBA00022448"/>
    </source>
</evidence>
<dbReference type="HOGENOM" id="CLU_012817_0_3_6"/>
<evidence type="ECO:0000256" key="2">
    <source>
        <dbReference type="ARBA" id="ARBA00007613"/>
    </source>
</evidence>
<evidence type="ECO:0000256" key="1">
    <source>
        <dbReference type="ARBA" id="ARBA00004442"/>
    </source>
</evidence>
<keyword evidence="4" id="KW-1134">Transmembrane beta strand</keyword>
<proteinExistence type="inferred from homology"/>
<keyword evidence="5" id="KW-0812">Transmembrane</keyword>
<evidence type="ECO:0000256" key="8">
    <source>
        <dbReference type="SAM" id="MobiDB-lite"/>
    </source>
</evidence>
<evidence type="ECO:0000256" key="5">
    <source>
        <dbReference type="ARBA" id="ARBA00022692"/>
    </source>
</evidence>
<dbReference type="Pfam" id="PF02321">
    <property type="entry name" value="OEP"/>
    <property type="match status" value="2"/>
</dbReference>
<dbReference type="GO" id="GO:0015288">
    <property type="term" value="F:porin activity"/>
    <property type="evidence" value="ECO:0007669"/>
    <property type="project" value="TreeGrafter"/>
</dbReference>
<dbReference type="GO" id="GO:0015562">
    <property type="term" value="F:efflux transmembrane transporter activity"/>
    <property type="evidence" value="ECO:0007669"/>
    <property type="project" value="InterPro"/>
</dbReference>
<dbReference type="PANTHER" id="PTHR30026:SF22">
    <property type="entry name" value="OUTER MEMBRANE EFFLUX PROTEIN"/>
    <property type="match status" value="1"/>
</dbReference>
<dbReference type="EMBL" id="CP000285">
    <property type="protein sequence ID" value="ABE57418.1"/>
    <property type="molecule type" value="Genomic_DNA"/>
</dbReference>
<dbReference type="GO" id="GO:0009279">
    <property type="term" value="C:cell outer membrane"/>
    <property type="evidence" value="ECO:0007669"/>
    <property type="project" value="UniProtKB-SubCell"/>
</dbReference>
<dbReference type="AlphaFoldDB" id="Q1R1J0"/>
<keyword evidence="7" id="KW-0998">Cell outer membrane</keyword>
<dbReference type="GeneID" id="95332806"/>
<dbReference type="KEGG" id="csa:Csal_0054"/>
<name>Q1R1J0_CHRI1</name>
<dbReference type="eggNOG" id="COG1538">
    <property type="taxonomic scope" value="Bacteria"/>
</dbReference>
<dbReference type="Proteomes" id="UP000000239">
    <property type="component" value="Chromosome"/>
</dbReference>
<reference evidence="9 10" key="1">
    <citation type="journal article" date="2011" name="Stand. Genomic Sci.">
        <title>Complete genome sequence of the halophilic and highly halotolerant Chromohalobacter salexigens type strain (1H11(T)).</title>
        <authorList>
            <person name="Copeland A."/>
            <person name="O'Connor K."/>
            <person name="Lucas S."/>
            <person name="Lapidus A."/>
            <person name="Berry K.W."/>
            <person name="Detter J.C."/>
            <person name="Del Rio T.G."/>
            <person name="Hammon N."/>
            <person name="Dalin E."/>
            <person name="Tice H."/>
            <person name="Pitluck S."/>
            <person name="Bruce D."/>
            <person name="Goodwin L."/>
            <person name="Han C."/>
            <person name="Tapia R."/>
            <person name="Saunders E."/>
            <person name="Schmutz J."/>
            <person name="Brettin T."/>
            <person name="Larimer F."/>
            <person name="Land M."/>
            <person name="Hauser L."/>
            <person name="Vargas C."/>
            <person name="Nieto J.J."/>
            <person name="Kyrpides N.C."/>
            <person name="Ivanova N."/>
            <person name="Goker M."/>
            <person name="Klenk H.P."/>
            <person name="Csonka L.N."/>
            <person name="Woyke T."/>
        </authorList>
    </citation>
    <scope>NUCLEOTIDE SEQUENCE [LARGE SCALE GENOMIC DNA]</scope>
    <source>
        <strain evidence="10">ATCC BAA-138 / DSM 3043 / CIP 106854 / NCIMB 13768 / 1H11</strain>
    </source>
</reference>
<dbReference type="RefSeq" id="WP_011505364.1">
    <property type="nucleotide sequence ID" value="NC_007963.1"/>
</dbReference>